<name>A0AAE0ZEH0_9GAST</name>
<keyword evidence="2" id="KW-1185">Reference proteome</keyword>
<accession>A0AAE0ZEH0</accession>
<comment type="caution">
    <text evidence="1">The sequence shown here is derived from an EMBL/GenBank/DDBJ whole genome shotgun (WGS) entry which is preliminary data.</text>
</comment>
<organism evidence="1 2">
    <name type="scientific">Elysia crispata</name>
    <name type="common">lettuce slug</name>
    <dbReference type="NCBI Taxonomy" id="231223"/>
    <lineage>
        <taxon>Eukaryota</taxon>
        <taxon>Metazoa</taxon>
        <taxon>Spiralia</taxon>
        <taxon>Lophotrochozoa</taxon>
        <taxon>Mollusca</taxon>
        <taxon>Gastropoda</taxon>
        <taxon>Heterobranchia</taxon>
        <taxon>Euthyneura</taxon>
        <taxon>Panpulmonata</taxon>
        <taxon>Sacoglossa</taxon>
        <taxon>Placobranchoidea</taxon>
        <taxon>Plakobranchidae</taxon>
        <taxon>Elysia</taxon>
    </lineage>
</organism>
<reference evidence="1" key="1">
    <citation type="journal article" date="2023" name="G3 (Bethesda)">
        <title>A reference genome for the long-term kleptoplast-retaining sea slug Elysia crispata morphotype clarki.</title>
        <authorList>
            <person name="Eastman K.E."/>
            <person name="Pendleton A.L."/>
            <person name="Shaikh M.A."/>
            <person name="Suttiyut T."/>
            <person name="Ogas R."/>
            <person name="Tomko P."/>
            <person name="Gavelis G."/>
            <person name="Widhalm J.R."/>
            <person name="Wisecaver J.H."/>
        </authorList>
    </citation>
    <scope>NUCLEOTIDE SEQUENCE</scope>
    <source>
        <strain evidence="1">ECLA1</strain>
    </source>
</reference>
<proteinExistence type="predicted"/>
<evidence type="ECO:0000313" key="2">
    <source>
        <dbReference type="Proteomes" id="UP001283361"/>
    </source>
</evidence>
<gene>
    <name evidence="1" type="ORF">RRG08_053953</name>
</gene>
<protein>
    <submittedName>
        <fullName evidence="1">Uncharacterized protein</fullName>
    </submittedName>
</protein>
<dbReference type="Proteomes" id="UP001283361">
    <property type="component" value="Unassembled WGS sequence"/>
</dbReference>
<dbReference type="AlphaFoldDB" id="A0AAE0ZEH0"/>
<evidence type="ECO:0000313" key="1">
    <source>
        <dbReference type="EMBL" id="KAK3767810.1"/>
    </source>
</evidence>
<dbReference type="EMBL" id="JAWDGP010004106">
    <property type="protein sequence ID" value="KAK3767810.1"/>
    <property type="molecule type" value="Genomic_DNA"/>
</dbReference>
<sequence length="137" mass="14829">MVRTTRLSSGVRNQFPFQNMALELTFGDQYGQKEEGQLWPMLINEQVRPVETEHRGSPGQQGEAAPPQAALLVGLLGVQTWTGLGQDTPSHVHCIDSECARTTVSPGGREPHKQLFPGTIAADRLTCPSMGFGAVLC</sequence>